<dbReference type="Proteomes" id="UP000558089">
    <property type="component" value="Unassembled WGS sequence"/>
</dbReference>
<keyword evidence="2" id="KW-1185">Reference proteome</keyword>
<dbReference type="RefSeq" id="WP_176620167.1">
    <property type="nucleotide sequence ID" value="NZ_WYET01000004.1"/>
</dbReference>
<gene>
    <name evidence="1" type="ORF">GUA46_08695</name>
</gene>
<dbReference type="PROSITE" id="PS51257">
    <property type="entry name" value="PROKAR_LIPOPROTEIN"/>
    <property type="match status" value="1"/>
</dbReference>
<dbReference type="EMBL" id="WYET01000004">
    <property type="protein sequence ID" value="NVN18417.1"/>
    <property type="molecule type" value="Genomic_DNA"/>
</dbReference>
<proteinExistence type="predicted"/>
<reference evidence="1 2" key="1">
    <citation type="submission" date="2020-01" db="EMBL/GenBank/DDBJ databases">
        <title>Draft Genome Analysis of Muricauda sp. HICW Isolated from coastal seawater of PR China.</title>
        <authorList>
            <person name="Chen M.-X."/>
        </authorList>
    </citation>
    <scope>NUCLEOTIDE SEQUENCE [LARGE SCALE GENOMIC DNA]</scope>
    <source>
        <strain evidence="1 2">HICW</strain>
    </source>
</reference>
<evidence type="ECO:0000313" key="1">
    <source>
        <dbReference type="EMBL" id="NVN18417.1"/>
    </source>
</evidence>
<protein>
    <submittedName>
        <fullName evidence="1">Uncharacterized protein</fullName>
    </submittedName>
</protein>
<dbReference type="AlphaFoldDB" id="A0A850NM76"/>
<name>A0A850NM76_9FLAO</name>
<comment type="caution">
    <text evidence="1">The sequence shown here is derived from an EMBL/GenBank/DDBJ whole genome shotgun (WGS) entry which is preliminary data.</text>
</comment>
<accession>A0A850NM76</accession>
<evidence type="ECO:0000313" key="2">
    <source>
        <dbReference type="Proteomes" id="UP000558089"/>
    </source>
</evidence>
<sequence>MKNGTLILLVMLFLGCSQQEPKEEVTSNPEVDTIQELLSIAKTSKELSLEDRKAYLRDA</sequence>
<organism evidence="1 2">
    <name type="scientific">Flagellimonas chongwuensis</name>
    <dbReference type="NCBI Taxonomy" id="2697365"/>
    <lineage>
        <taxon>Bacteria</taxon>
        <taxon>Pseudomonadati</taxon>
        <taxon>Bacteroidota</taxon>
        <taxon>Flavobacteriia</taxon>
        <taxon>Flavobacteriales</taxon>
        <taxon>Flavobacteriaceae</taxon>
        <taxon>Flagellimonas</taxon>
    </lineage>
</organism>